<dbReference type="Gene3D" id="1.10.10.10">
    <property type="entry name" value="Winged helix-like DNA-binding domain superfamily/Winged helix DNA-binding domain"/>
    <property type="match status" value="1"/>
</dbReference>
<dbReference type="Gene3D" id="1.10.60.10">
    <property type="entry name" value="Iron dependent repressor, metal binding and dimerisation domain"/>
    <property type="match status" value="1"/>
</dbReference>
<dbReference type="Pfam" id="PF01325">
    <property type="entry name" value="Fe_dep_repress"/>
    <property type="match status" value="1"/>
</dbReference>
<keyword evidence="18" id="KW-1185">Reference proteome</keyword>
<keyword evidence="11" id="KW-0804">Transcription</keyword>
<dbReference type="AlphaFoldDB" id="A0A1L7D124"/>
<dbReference type="InterPro" id="IPR038157">
    <property type="entry name" value="FeoA_core_dom"/>
</dbReference>
<dbReference type="SUPFAM" id="SSF47979">
    <property type="entry name" value="Iron-dependent repressor protein, dimerization domain"/>
    <property type="match status" value="1"/>
</dbReference>
<evidence type="ECO:0000256" key="11">
    <source>
        <dbReference type="ARBA" id="ARBA00023163"/>
    </source>
</evidence>
<dbReference type="GO" id="GO:0003700">
    <property type="term" value="F:DNA-binding transcription factor activity"/>
    <property type="evidence" value="ECO:0007669"/>
    <property type="project" value="InterPro"/>
</dbReference>
<dbReference type="OrthoDB" id="9791355at2"/>
<proteinExistence type="inferred from homology"/>
<keyword evidence="12" id="KW-0464">Manganese</keyword>
<dbReference type="Proteomes" id="UP000185491">
    <property type="component" value="Chromosome"/>
</dbReference>
<dbReference type="GO" id="GO:0045892">
    <property type="term" value="P:negative regulation of DNA-templated transcription"/>
    <property type="evidence" value="ECO:0007669"/>
    <property type="project" value="TreeGrafter"/>
</dbReference>
<sequence>MQLQDLSDRAQDYLKALWDLGEHNGGAPAPLSELAARLGQKMPTASEAVKRLAAKGLVKHTPYSGIELSEEGRRLAIEVVRRHRLLETFLVEKLGYTWDEVHDDADRLEHGCSERFINRIGELLGNPTRDPHGDPIPTSAGVIEDLGLQTLAGVEVGQTVTVERFCDGSPELLRYAFKNGLGVGSKATVVEKEMGLIKVDVEGRQLVFGDQTAEDITVS</sequence>
<evidence type="ECO:0000256" key="8">
    <source>
        <dbReference type="ARBA" id="ARBA00023015"/>
    </source>
</evidence>
<dbReference type="InterPro" id="IPR036390">
    <property type="entry name" value="WH_DNA-bd_sf"/>
</dbReference>
<evidence type="ECO:0000256" key="13">
    <source>
        <dbReference type="ARBA" id="ARBA00032593"/>
    </source>
</evidence>
<dbReference type="InterPro" id="IPR007167">
    <property type="entry name" value="Fe-transptr_FeoA-like"/>
</dbReference>
<evidence type="ECO:0000259" key="16">
    <source>
        <dbReference type="PROSITE" id="PS50944"/>
    </source>
</evidence>
<dbReference type="GO" id="GO:0003677">
    <property type="term" value="F:DNA binding"/>
    <property type="evidence" value="ECO:0007669"/>
    <property type="project" value="UniProtKB-KW"/>
</dbReference>
<evidence type="ECO:0000256" key="12">
    <source>
        <dbReference type="ARBA" id="ARBA00023211"/>
    </source>
</evidence>
<dbReference type="Pfam" id="PF02742">
    <property type="entry name" value="Fe_dep_repr_C"/>
    <property type="match status" value="1"/>
</dbReference>
<dbReference type="InterPro" id="IPR036421">
    <property type="entry name" value="Fe_dep_repressor_sf"/>
</dbReference>
<keyword evidence="8" id="KW-0805">Transcription regulation</keyword>
<dbReference type="GO" id="GO:0005737">
    <property type="term" value="C:cytoplasm"/>
    <property type="evidence" value="ECO:0007669"/>
    <property type="project" value="UniProtKB-SubCell"/>
</dbReference>
<comment type="similarity">
    <text evidence="2">Belongs to the DtxR/MntR family.</text>
</comment>
<dbReference type="Gene3D" id="2.30.30.90">
    <property type="match status" value="1"/>
</dbReference>
<keyword evidence="7" id="KW-0408">Iron</keyword>
<evidence type="ECO:0000256" key="5">
    <source>
        <dbReference type="ARBA" id="ARBA00022490"/>
    </source>
</evidence>
<comment type="subunit">
    <text evidence="3">Homodimer.</text>
</comment>
<evidence type="ECO:0000256" key="1">
    <source>
        <dbReference type="ARBA" id="ARBA00004496"/>
    </source>
</evidence>
<dbReference type="InterPro" id="IPR008988">
    <property type="entry name" value="Transcriptional_repressor_C"/>
</dbReference>
<dbReference type="SUPFAM" id="SSF50037">
    <property type="entry name" value="C-terminal domain of transcriptional repressors"/>
    <property type="match status" value="1"/>
</dbReference>
<dbReference type="EMBL" id="CP009249">
    <property type="protein sequence ID" value="APT91845.1"/>
    <property type="molecule type" value="Genomic_DNA"/>
</dbReference>
<dbReference type="Pfam" id="PF04023">
    <property type="entry name" value="FeoA"/>
    <property type="match status" value="1"/>
</dbReference>
<evidence type="ECO:0000256" key="15">
    <source>
        <dbReference type="ARBA" id="ARBA00033329"/>
    </source>
</evidence>
<comment type="subcellular location">
    <subcellularLocation>
        <location evidence="1">Cytoplasm</location>
    </subcellularLocation>
</comment>
<protein>
    <recommendedName>
        <fullName evidence="4">Diphtheria toxin repressor</fullName>
    </recommendedName>
    <alternativeName>
        <fullName evidence="14">Iron-dependent diphtheria tox regulatory element</fullName>
    </alternativeName>
    <alternativeName>
        <fullName evidence="13">Manganese transport regulator</fullName>
    </alternativeName>
    <alternativeName>
        <fullName evidence="15">Tox regulatory factor</fullName>
    </alternativeName>
</protein>
<accession>A0A1L7D124</accession>
<keyword evidence="9" id="KW-0238">DNA-binding</keyword>
<dbReference type="InterPro" id="IPR022687">
    <property type="entry name" value="HTH_DTXR"/>
</dbReference>
<evidence type="ECO:0000313" key="18">
    <source>
        <dbReference type="Proteomes" id="UP000185491"/>
    </source>
</evidence>
<evidence type="ECO:0000256" key="4">
    <source>
        <dbReference type="ARBA" id="ARBA00016140"/>
    </source>
</evidence>
<dbReference type="GO" id="GO:0046983">
    <property type="term" value="F:protein dimerization activity"/>
    <property type="evidence" value="ECO:0007669"/>
    <property type="project" value="InterPro"/>
</dbReference>
<dbReference type="InterPro" id="IPR036388">
    <property type="entry name" value="WH-like_DNA-bd_sf"/>
</dbReference>
<reference evidence="17 18" key="1">
    <citation type="submission" date="2014-08" db="EMBL/GenBank/DDBJ databases">
        <title>Complete genome sequence of Corynebacterium phocae M408/89/1(T)(=DSM 44612(T)), isolated from the common seal (Phoca vitulina).</title>
        <authorList>
            <person name="Ruckert C."/>
            <person name="Albersmeier A."/>
            <person name="Winkler A."/>
            <person name="Kalinowski J."/>
        </authorList>
    </citation>
    <scope>NUCLEOTIDE SEQUENCE [LARGE SCALE GENOMIC DNA]</scope>
    <source>
        <strain evidence="17 18">M408/89/1</strain>
    </source>
</reference>
<evidence type="ECO:0000256" key="9">
    <source>
        <dbReference type="ARBA" id="ARBA00023125"/>
    </source>
</evidence>
<evidence type="ECO:0000256" key="7">
    <source>
        <dbReference type="ARBA" id="ARBA00023004"/>
    </source>
</evidence>
<dbReference type="RefSeq" id="WP_075732697.1">
    <property type="nucleotide sequence ID" value="NZ_CP009249.1"/>
</dbReference>
<keyword evidence="6" id="KW-0678">Repressor</keyword>
<dbReference type="GO" id="GO:0046914">
    <property type="term" value="F:transition metal ion binding"/>
    <property type="evidence" value="ECO:0007669"/>
    <property type="project" value="InterPro"/>
</dbReference>
<dbReference type="SUPFAM" id="SSF46785">
    <property type="entry name" value="Winged helix' DNA-binding domain"/>
    <property type="match status" value="1"/>
</dbReference>
<feature type="domain" description="HTH dtxR-type" evidence="16">
    <location>
        <begin position="6"/>
        <end position="69"/>
    </location>
</feature>
<dbReference type="KEGG" id="cpho:CPHO_01770"/>
<evidence type="ECO:0000313" key="17">
    <source>
        <dbReference type="EMBL" id="APT91845.1"/>
    </source>
</evidence>
<keyword evidence="10" id="KW-0010">Activator</keyword>
<dbReference type="PROSITE" id="PS50944">
    <property type="entry name" value="HTH_DTXR"/>
    <property type="match status" value="1"/>
</dbReference>
<evidence type="ECO:0000256" key="3">
    <source>
        <dbReference type="ARBA" id="ARBA00011738"/>
    </source>
</evidence>
<dbReference type="SMART" id="SM00899">
    <property type="entry name" value="FeoA"/>
    <property type="match status" value="1"/>
</dbReference>
<organism evidence="17 18">
    <name type="scientific">Corynebacterium phocae</name>
    <dbReference type="NCBI Taxonomy" id="161895"/>
    <lineage>
        <taxon>Bacteria</taxon>
        <taxon>Bacillati</taxon>
        <taxon>Actinomycetota</taxon>
        <taxon>Actinomycetes</taxon>
        <taxon>Mycobacteriales</taxon>
        <taxon>Corynebacteriaceae</taxon>
        <taxon>Corynebacterium</taxon>
    </lineage>
</organism>
<dbReference type="InterPro" id="IPR001367">
    <property type="entry name" value="Fe_dep_repressor"/>
</dbReference>
<evidence type="ECO:0000256" key="14">
    <source>
        <dbReference type="ARBA" id="ARBA00032618"/>
    </source>
</evidence>
<dbReference type="InterPro" id="IPR050536">
    <property type="entry name" value="DtxR_MntR_Metal-Reg"/>
</dbReference>
<dbReference type="InterPro" id="IPR022689">
    <property type="entry name" value="Iron_dep_repressor"/>
</dbReference>
<name>A0A1L7D124_9CORY</name>
<keyword evidence="5" id="KW-0963">Cytoplasm</keyword>
<dbReference type="SMART" id="SM00529">
    <property type="entry name" value="HTH_DTXR"/>
    <property type="match status" value="1"/>
</dbReference>
<evidence type="ECO:0000256" key="10">
    <source>
        <dbReference type="ARBA" id="ARBA00023159"/>
    </source>
</evidence>
<dbReference type="STRING" id="161895.CPHO_01770"/>
<evidence type="ECO:0000256" key="6">
    <source>
        <dbReference type="ARBA" id="ARBA00022491"/>
    </source>
</evidence>
<gene>
    <name evidence="17" type="ORF">CPHO_01770</name>
</gene>
<dbReference type="FunFam" id="1.10.60.10:FF:000004">
    <property type="entry name" value="DtxR family transcriptional regulator"/>
    <property type="match status" value="1"/>
</dbReference>
<dbReference type="PANTHER" id="PTHR33238:SF11">
    <property type="entry name" value="TRANSCRIPTIONAL REGULATOR MNTR"/>
    <property type="match status" value="1"/>
</dbReference>
<evidence type="ECO:0000256" key="2">
    <source>
        <dbReference type="ARBA" id="ARBA00007871"/>
    </source>
</evidence>
<dbReference type="PANTHER" id="PTHR33238">
    <property type="entry name" value="IRON (METAL) DEPENDENT REPRESSOR, DTXR FAMILY"/>
    <property type="match status" value="1"/>
</dbReference>